<reference evidence="1" key="1">
    <citation type="submission" date="2023-05" db="EMBL/GenBank/DDBJ databases">
        <authorList>
            <person name="Stuckert A."/>
        </authorList>
    </citation>
    <scope>NUCLEOTIDE SEQUENCE</scope>
</reference>
<dbReference type="EMBL" id="CATNWA010004693">
    <property type="protein sequence ID" value="CAI9548456.1"/>
    <property type="molecule type" value="Genomic_DNA"/>
</dbReference>
<keyword evidence="2" id="KW-1185">Reference proteome</keyword>
<dbReference type="Proteomes" id="UP001162483">
    <property type="component" value="Unassembled WGS sequence"/>
</dbReference>
<evidence type="ECO:0000313" key="2">
    <source>
        <dbReference type="Proteomes" id="UP001162483"/>
    </source>
</evidence>
<proteinExistence type="predicted"/>
<name>A0ABN9BLD2_9NEOB</name>
<evidence type="ECO:0000313" key="1">
    <source>
        <dbReference type="EMBL" id="CAI9548456.1"/>
    </source>
</evidence>
<protein>
    <submittedName>
        <fullName evidence="1">Uncharacterized protein</fullName>
    </submittedName>
</protein>
<sequence length="59" mass="6900">MSCQSTPDGKWVEIQHFSAKSSNWDTFLKCDFCSLWRDFLPFPVVSPGQKVKRKSFQQD</sequence>
<gene>
    <name evidence="1" type="ORF">SPARVUS_LOCUS3152235</name>
</gene>
<accession>A0ABN9BLD2</accession>
<comment type="caution">
    <text evidence="1">The sequence shown here is derived from an EMBL/GenBank/DDBJ whole genome shotgun (WGS) entry which is preliminary data.</text>
</comment>
<organism evidence="1 2">
    <name type="scientific">Staurois parvus</name>
    <dbReference type="NCBI Taxonomy" id="386267"/>
    <lineage>
        <taxon>Eukaryota</taxon>
        <taxon>Metazoa</taxon>
        <taxon>Chordata</taxon>
        <taxon>Craniata</taxon>
        <taxon>Vertebrata</taxon>
        <taxon>Euteleostomi</taxon>
        <taxon>Amphibia</taxon>
        <taxon>Batrachia</taxon>
        <taxon>Anura</taxon>
        <taxon>Neobatrachia</taxon>
        <taxon>Ranoidea</taxon>
        <taxon>Ranidae</taxon>
        <taxon>Staurois</taxon>
    </lineage>
</organism>
<feature type="non-terminal residue" evidence="1">
    <location>
        <position position="59"/>
    </location>
</feature>